<dbReference type="Pfam" id="PF13540">
    <property type="entry name" value="RCC1_2"/>
    <property type="match status" value="1"/>
</dbReference>
<accession>A0AAW3MR66</accession>
<dbReference type="Gene3D" id="2.130.10.30">
    <property type="entry name" value="Regulator of chromosome condensation 1/beta-lactamase-inhibitor protein II"/>
    <property type="match status" value="2"/>
</dbReference>
<dbReference type="SUPFAM" id="SSF50985">
    <property type="entry name" value="RCC1/BLIP-II"/>
    <property type="match status" value="1"/>
</dbReference>
<feature type="chain" id="PRO_5043800495" description="Chromosome condensation regulator RCC1" evidence="1">
    <location>
        <begin position="21"/>
        <end position="583"/>
    </location>
</feature>
<dbReference type="AlphaFoldDB" id="A0AAW3MR66"/>
<dbReference type="EMBL" id="LPBJ01000047">
    <property type="protein sequence ID" value="KVP98074.1"/>
    <property type="molecule type" value="Genomic_DNA"/>
</dbReference>
<dbReference type="InterPro" id="IPR051553">
    <property type="entry name" value="Ran_GTPase-activating"/>
</dbReference>
<keyword evidence="1" id="KW-0732">Signal</keyword>
<sequence>MLKHSLIAAALALASLGAAAANTYYVVVPVPGRTANSSNIKLSLNGSALPDGVVGQPYAGVDLKSLLSVTGDPAFTGYGLKWSLDSGNLPAGLTLANDGTIGGTPTSSGTTPFTVKVAYKTKNGVQAYQILVVDITVNLASATLPAAKVNSAYTPYDFKTQLHVDGEPAYDASKASFTATGLPAGMRMSTDGLLSGTPTTKNPSGASFQVVASYRDKTGQQAYTLVVNNNVTLKAAQISTGGHHTCIVTPEGKVQCWGANWYGQLGNGTTTDSLVPVDVVGLPSGVTSISAGYFHTCAMANGAPYCWGANTYGQLGNNSTSNSSLPAMVSGLSTGVTNLSAGYYHTCATVNGAAKCWGLNSSYQLGTNSTTDSSVPVQVSGLTSGVSSVVGTWYHTCAIVSGALKCWGMNGSGQLGNGTTTFSGVPVQVSGLTSGVESVALGGNFTCAVVSGAVRCWGLNSSGQLGNGTTTNSNVPVPVSGLDTGVTNISTGNIHVCAAVNGAAKCWGYNNHGQIGNNSLANTPAPTTVTGLASGVTRVLAGYYFNCALVGTGSVKCWGDNSTGQLGDNTLNDSPVPIDALAP</sequence>
<evidence type="ECO:0000313" key="3">
    <source>
        <dbReference type="Proteomes" id="UP000056453"/>
    </source>
</evidence>
<evidence type="ECO:0000313" key="2">
    <source>
        <dbReference type="EMBL" id="KVP98074.1"/>
    </source>
</evidence>
<name>A0AAW3MR66_9BURK</name>
<dbReference type="GO" id="GO:0005085">
    <property type="term" value="F:guanyl-nucleotide exchange factor activity"/>
    <property type="evidence" value="ECO:0007669"/>
    <property type="project" value="TreeGrafter"/>
</dbReference>
<evidence type="ECO:0000256" key="1">
    <source>
        <dbReference type="SAM" id="SignalP"/>
    </source>
</evidence>
<evidence type="ECO:0008006" key="4">
    <source>
        <dbReference type="Google" id="ProtNLM"/>
    </source>
</evidence>
<dbReference type="Pfam" id="PF00415">
    <property type="entry name" value="RCC1"/>
    <property type="match status" value="5"/>
</dbReference>
<dbReference type="PRINTS" id="PR00633">
    <property type="entry name" value="RCCNDNSATION"/>
</dbReference>
<proteinExistence type="predicted"/>
<dbReference type="Proteomes" id="UP000056453">
    <property type="component" value="Unassembled WGS sequence"/>
</dbReference>
<dbReference type="Pfam" id="PF05345">
    <property type="entry name" value="He_PIG"/>
    <property type="match status" value="2"/>
</dbReference>
<dbReference type="RefSeq" id="WP_059954157.1">
    <property type="nucleotide sequence ID" value="NZ_LPBJ01000047.1"/>
</dbReference>
<dbReference type="PROSITE" id="PS50012">
    <property type="entry name" value="RCC1_3"/>
    <property type="match status" value="7"/>
</dbReference>
<gene>
    <name evidence="2" type="ORF">WJ96_05755</name>
</gene>
<dbReference type="Gene3D" id="2.60.40.10">
    <property type="entry name" value="Immunoglobulins"/>
    <property type="match status" value="1"/>
</dbReference>
<reference evidence="2 3" key="1">
    <citation type="submission" date="2015-11" db="EMBL/GenBank/DDBJ databases">
        <title>Expanding the genomic diversity of Burkholderia species for the development of highly accurate diagnostics.</title>
        <authorList>
            <person name="Sahl J."/>
            <person name="Keim P."/>
            <person name="Wagner D."/>
        </authorList>
    </citation>
    <scope>NUCLEOTIDE SEQUENCE [LARGE SCALE GENOMIC DNA]</scope>
    <source>
        <strain evidence="2 3">MSMB1808WGS</strain>
    </source>
</reference>
<protein>
    <recommendedName>
        <fullName evidence="4">Chromosome condensation regulator RCC1</fullName>
    </recommendedName>
</protein>
<keyword evidence="3" id="KW-1185">Reference proteome</keyword>
<dbReference type="InterPro" id="IPR000408">
    <property type="entry name" value="Reg_chr_condens"/>
</dbReference>
<dbReference type="GO" id="GO:0005737">
    <property type="term" value="C:cytoplasm"/>
    <property type="evidence" value="ECO:0007669"/>
    <property type="project" value="TreeGrafter"/>
</dbReference>
<comment type="caution">
    <text evidence="2">The sequence shown here is derived from an EMBL/GenBank/DDBJ whole genome shotgun (WGS) entry which is preliminary data.</text>
</comment>
<dbReference type="InterPro" id="IPR009091">
    <property type="entry name" value="RCC1/BLIP-II"/>
</dbReference>
<dbReference type="PANTHER" id="PTHR45982:SF1">
    <property type="entry name" value="REGULATOR OF CHROMOSOME CONDENSATION"/>
    <property type="match status" value="1"/>
</dbReference>
<feature type="signal peptide" evidence="1">
    <location>
        <begin position="1"/>
        <end position="20"/>
    </location>
</feature>
<dbReference type="PANTHER" id="PTHR45982">
    <property type="entry name" value="REGULATOR OF CHROMOSOME CONDENSATION"/>
    <property type="match status" value="1"/>
</dbReference>
<dbReference type="InterPro" id="IPR013783">
    <property type="entry name" value="Ig-like_fold"/>
</dbReference>
<organism evidence="2 3">
    <name type="scientific">Burkholderia ubonensis</name>
    <dbReference type="NCBI Taxonomy" id="101571"/>
    <lineage>
        <taxon>Bacteria</taxon>
        <taxon>Pseudomonadati</taxon>
        <taxon>Pseudomonadota</taxon>
        <taxon>Betaproteobacteria</taxon>
        <taxon>Burkholderiales</taxon>
        <taxon>Burkholderiaceae</taxon>
        <taxon>Burkholderia</taxon>
        <taxon>Burkholderia cepacia complex</taxon>
    </lineage>
</organism>